<organism evidence="4 5">
    <name type="scientific">Aureicoccus marinus</name>
    <dbReference type="NCBI Taxonomy" id="754435"/>
    <lineage>
        <taxon>Bacteria</taxon>
        <taxon>Pseudomonadati</taxon>
        <taxon>Bacteroidota</taxon>
        <taxon>Flavobacteriia</taxon>
        <taxon>Flavobacteriales</taxon>
        <taxon>Flavobacteriaceae</taxon>
        <taxon>Aureicoccus</taxon>
    </lineage>
</organism>
<dbReference type="SUPFAM" id="SSF51735">
    <property type="entry name" value="NAD(P)-binding Rossmann-fold domains"/>
    <property type="match status" value="1"/>
</dbReference>
<dbReference type="AlphaFoldDB" id="A0A2S7T9W1"/>
<dbReference type="PANTHER" id="PTHR43818:SF11">
    <property type="entry name" value="BCDNA.GH03377"/>
    <property type="match status" value="1"/>
</dbReference>
<dbReference type="Gene3D" id="3.30.360.10">
    <property type="entry name" value="Dihydrodipicolinate Reductase, domain 2"/>
    <property type="match status" value="1"/>
</dbReference>
<dbReference type="Proteomes" id="UP000239366">
    <property type="component" value="Unassembled WGS sequence"/>
</dbReference>
<gene>
    <name evidence="4" type="ORF">BST99_12490</name>
</gene>
<name>A0A2S7T9W1_9FLAO</name>
<dbReference type="Gene3D" id="3.40.50.720">
    <property type="entry name" value="NAD(P)-binding Rossmann-like Domain"/>
    <property type="match status" value="1"/>
</dbReference>
<dbReference type="OrthoDB" id="9795543at2"/>
<keyword evidence="5" id="KW-1185">Reference proteome</keyword>
<evidence type="ECO:0000313" key="4">
    <source>
        <dbReference type="EMBL" id="PQJ16424.1"/>
    </source>
</evidence>
<dbReference type="GO" id="GO:0000166">
    <property type="term" value="F:nucleotide binding"/>
    <property type="evidence" value="ECO:0007669"/>
    <property type="project" value="InterPro"/>
</dbReference>
<dbReference type="InterPro" id="IPR050463">
    <property type="entry name" value="Gfo/Idh/MocA_oxidrdct_glycsds"/>
</dbReference>
<dbReference type="GO" id="GO:0016491">
    <property type="term" value="F:oxidoreductase activity"/>
    <property type="evidence" value="ECO:0007669"/>
    <property type="project" value="UniProtKB-KW"/>
</dbReference>
<feature type="domain" description="GFO/IDH/MocA-like oxidoreductase" evidence="3">
    <location>
        <begin position="140"/>
        <end position="264"/>
    </location>
</feature>
<feature type="domain" description="Gfo/Idh/MocA-like oxidoreductase N-terminal" evidence="2">
    <location>
        <begin position="13"/>
        <end position="131"/>
    </location>
</feature>
<dbReference type="RefSeq" id="WP_105002098.1">
    <property type="nucleotide sequence ID" value="NZ_MQVX01000001.1"/>
</dbReference>
<evidence type="ECO:0000313" key="5">
    <source>
        <dbReference type="Proteomes" id="UP000239366"/>
    </source>
</evidence>
<dbReference type="InterPro" id="IPR000683">
    <property type="entry name" value="Gfo/Idh/MocA-like_OxRdtase_N"/>
</dbReference>
<dbReference type="Pfam" id="PF22725">
    <property type="entry name" value="GFO_IDH_MocA_C3"/>
    <property type="match status" value="1"/>
</dbReference>
<accession>A0A2S7T9W1</accession>
<dbReference type="InterPro" id="IPR036291">
    <property type="entry name" value="NAD(P)-bd_dom_sf"/>
</dbReference>
<evidence type="ECO:0000259" key="3">
    <source>
        <dbReference type="Pfam" id="PF22725"/>
    </source>
</evidence>
<comment type="caution">
    <text evidence="4">The sequence shown here is derived from an EMBL/GenBank/DDBJ whole genome shotgun (WGS) entry which is preliminary data.</text>
</comment>
<dbReference type="SUPFAM" id="SSF55347">
    <property type="entry name" value="Glyceraldehyde-3-phosphate dehydrogenase-like, C-terminal domain"/>
    <property type="match status" value="1"/>
</dbReference>
<evidence type="ECO:0000256" key="1">
    <source>
        <dbReference type="ARBA" id="ARBA00023002"/>
    </source>
</evidence>
<keyword evidence="1" id="KW-0560">Oxidoreductase</keyword>
<sequence>MTAQNPPQPKPLSWGIIGCGAVTEVKSGPALYKTEGFSVRMVMRRDLAKAQDYAQRHGIQEATDQADYLIDHPEIDAVYIATPPDTHLSYALRVAEAGKPCCVEKPMTPSYAESLELYEAFKRKKLPLFVSYYRRSLPRFLELKNWIDQGRIGEIRHLHWHKTKPASRWDIEGVDQWRTDARIAPGGYFDDLASHGLDLFAFLLGPFKEVKGISGNQQGYYTAKDALSASWRHESGVTGSAFWNFGTGLRTDEVILEGSQGQIRFSVLDEHPLRLLTAESSTPEIVLEITHPEHIQIPHALNMKKALLHGVPHPSTGETALHCSWVMDQILKG</sequence>
<protein>
    <submittedName>
        <fullName evidence="4">Oxidoreductase</fullName>
    </submittedName>
</protein>
<reference evidence="5" key="1">
    <citation type="submission" date="2016-11" db="EMBL/GenBank/DDBJ databases">
        <title>Trade-off between light-utilization and light-protection in marine flavobacteria.</title>
        <authorList>
            <person name="Kumagai Y."/>
            <person name="Yoshizawa S."/>
            <person name="Kogure K."/>
        </authorList>
    </citation>
    <scope>NUCLEOTIDE SEQUENCE [LARGE SCALE GENOMIC DNA]</scope>
    <source>
        <strain evidence="5">SG-18</strain>
    </source>
</reference>
<dbReference type="InterPro" id="IPR055170">
    <property type="entry name" value="GFO_IDH_MocA-like_dom"/>
</dbReference>
<dbReference type="EMBL" id="MQVX01000001">
    <property type="protein sequence ID" value="PQJ16424.1"/>
    <property type="molecule type" value="Genomic_DNA"/>
</dbReference>
<dbReference type="Pfam" id="PF01408">
    <property type="entry name" value="GFO_IDH_MocA"/>
    <property type="match status" value="1"/>
</dbReference>
<dbReference type="PANTHER" id="PTHR43818">
    <property type="entry name" value="BCDNA.GH03377"/>
    <property type="match status" value="1"/>
</dbReference>
<proteinExistence type="predicted"/>
<evidence type="ECO:0000259" key="2">
    <source>
        <dbReference type="Pfam" id="PF01408"/>
    </source>
</evidence>